<dbReference type="Gene3D" id="3.40.50.720">
    <property type="entry name" value="NAD(P)-binding Rossmann-like Domain"/>
    <property type="match status" value="1"/>
</dbReference>
<comment type="caution">
    <text evidence="2">The sequence shown here is derived from an EMBL/GenBank/DDBJ whole genome shotgun (WGS) entry which is preliminary data.</text>
</comment>
<evidence type="ECO:0000313" key="3">
    <source>
        <dbReference type="Proteomes" id="UP001528823"/>
    </source>
</evidence>
<dbReference type="SUPFAM" id="SSF69572">
    <property type="entry name" value="Activating enzymes of the ubiquitin-like proteins"/>
    <property type="match status" value="1"/>
</dbReference>
<dbReference type="InterPro" id="IPR035985">
    <property type="entry name" value="Ubiquitin-activating_enz"/>
</dbReference>
<protein>
    <submittedName>
        <fullName evidence="2">HesA/MoeB/ThiF family protein</fullName>
    </submittedName>
</protein>
<dbReference type="RefSeq" id="WP_274689681.1">
    <property type="nucleotide sequence ID" value="NZ_JAPMOU010000019.1"/>
</dbReference>
<gene>
    <name evidence="2" type="ORF">ORQ98_15365</name>
</gene>
<evidence type="ECO:0000259" key="1">
    <source>
        <dbReference type="Pfam" id="PF00899"/>
    </source>
</evidence>
<name>A0ABT5UAD4_9GAMM</name>
<dbReference type="Pfam" id="PF00899">
    <property type="entry name" value="ThiF"/>
    <property type="match status" value="1"/>
</dbReference>
<dbReference type="CDD" id="cd00757">
    <property type="entry name" value="ThiF_MoeB_HesA_family"/>
    <property type="match status" value="1"/>
</dbReference>
<organism evidence="2 3">
    <name type="scientific">Spartinivicinus poritis</name>
    <dbReference type="NCBI Taxonomy" id="2994640"/>
    <lineage>
        <taxon>Bacteria</taxon>
        <taxon>Pseudomonadati</taxon>
        <taxon>Pseudomonadota</taxon>
        <taxon>Gammaproteobacteria</taxon>
        <taxon>Oceanospirillales</taxon>
        <taxon>Zooshikellaceae</taxon>
        <taxon>Spartinivicinus</taxon>
    </lineage>
</organism>
<dbReference type="InterPro" id="IPR000594">
    <property type="entry name" value="ThiF_NAD_FAD-bd"/>
</dbReference>
<feature type="domain" description="THIF-type NAD/FAD binding fold" evidence="1">
    <location>
        <begin position="18"/>
        <end position="249"/>
    </location>
</feature>
<evidence type="ECO:0000313" key="2">
    <source>
        <dbReference type="EMBL" id="MDE1463341.1"/>
    </source>
</evidence>
<dbReference type="EMBL" id="JAPMOU010000019">
    <property type="protein sequence ID" value="MDE1463341.1"/>
    <property type="molecule type" value="Genomic_DNA"/>
</dbReference>
<reference evidence="2 3" key="1">
    <citation type="submission" date="2022-11" db="EMBL/GenBank/DDBJ databases">
        <title>Spartinivicinus poritis sp. nov., isolated from scleractinian coral Porites lutea.</title>
        <authorList>
            <person name="Zhang G."/>
            <person name="Cai L."/>
            <person name="Wei Q."/>
        </authorList>
    </citation>
    <scope>NUCLEOTIDE SEQUENCE [LARGE SCALE GENOMIC DNA]</scope>
    <source>
        <strain evidence="2 3">A2-2</strain>
    </source>
</reference>
<dbReference type="Proteomes" id="UP001528823">
    <property type="component" value="Unassembled WGS sequence"/>
</dbReference>
<dbReference type="PANTHER" id="PTHR10953:SF102">
    <property type="entry name" value="ADENYLYLTRANSFERASE AND SULFURTRANSFERASE MOCS3"/>
    <property type="match status" value="1"/>
</dbReference>
<accession>A0ABT5UAD4</accession>
<proteinExistence type="predicted"/>
<dbReference type="PANTHER" id="PTHR10953">
    <property type="entry name" value="UBIQUITIN-ACTIVATING ENZYME E1"/>
    <property type="match status" value="1"/>
</dbReference>
<dbReference type="InterPro" id="IPR045886">
    <property type="entry name" value="ThiF/MoeB/HesA"/>
</dbReference>
<sequence>MLSCVEPIELTEEERAIYQWQMWVPGFGEQGQQALRNATVLISRVGGLGSVVAYELAAAGVGRMVLAHAGSIKYSDLNRQLLMTYDGVGVTERVYSAEQRLKQLNPRLEIVSYPENANMNNISKLMDGVDVVIDCAPLFQERFAMNQEAVKHDIPLIECAMYSMEAQITTIIPGKTPCLSCIYPVEPPQWKREFPVIGATSGTVGCMAAMEAIKLITGIGSPLTNTLLTMDLASMEFKRWQLQRRANCDVCSIK</sequence>
<keyword evidence="3" id="KW-1185">Reference proteome</keyword>